<feature type="chain" id="PRO_5031337176" description="Secreted protein" evidence="1">
    <location>
        <begin position="31"/>
        <end position="121"/>
    </location>
</feature>
<evidence type="ECO:0008006" key="4">
    <source>
        <dbReference type="Google" id="ProtNLM"/>
    </source>
</evidence>
<evidence type="ECO:0000256" key="1">
    <source>
        <dbReference type="SAM" id="SignalP"/>
    </source>
</evidence>
<keyword evidence="1" id="KW-0732">Signal</keyword>
<accession>A0A7Y9XGI7</accession>
<feature type="signal peptide" evidence="1">
    <location>
        <begin position="1"/>
        <end position="30"/>
    </location>
</feature>
<dbReference type="Proteomes" id="UP000584931">
    <property type="component" value="Unassembled WGS sequence"/>
</dbReference>
<proteinExistence type="predicted"/>
<protein>
    <recommendedName>
        <fullName evidence="4">Secreted protein</fullName>
    </recommendedName>
</protein>
<gene>
    <name evidence="2" type="ORF">HNR06_004923</name>
</gene>
<name>A0A7Y9XGI7_9ACTN</name>
<evidence type="ECO:0000313" key="2">
    <source>
        <dbReference type="EMBL" id="NYH55334.1"/>
    </source>
</evidence>
<reference evidence="2 3" key="1">
    <citation type="submission" date="2020-07" db="EMBL/GenBank/DDBJ databases">
        <title>Sequencing the genomes of 1000 actinobacteria strains.</title>
        <authorList>
            <person name="Klenk H.-P."/>
        </authorList>
    </citation>
    <scope>NUCLEOTIDE SEQUENCE [LARGE SCALE GENOMIC DNA]</scope>
    <source>
        <strain evidence="2 3">DSM 45278</strain>
    </source>
</reference>
<comment type="caution">
    <text evidence="2">The sequence shown here is derived from an EMBL/GenBank/DDBJ whole genome shotgun (WGS) entry which is preliminary data.</text>
</comment>
<evidence type="ECO:0000313" key="3">
    <source>
        <dbReference type="Proteomes" id="UP000584931"/>
    </source>
</evidence>
<dbReference type="AlphaFoldDB" id="A0A7Y9XGI7"/>
<sequence>MLARRSRVRTFLVSALVVVSVLGLPVTASADSTESRQCSGHGGMAYGWITRHIAQTHTVGNCGSRIKVRVYYSHMGGTSWTSWKTVTPGSNANVRISVYPNNAIYAEHYADGAGTFITQFN</sequence>
<dbReference type="EMBL" id="JACCHL010000001">
    <property type="protein sequence ID" value="NYH55334.1"/>
    <property type="molecule type" value="Genomic_DNA"/>
</dbReference>
<organism evidence="2 3">
    <name type="scientific">Nocardiopsis sinuspersici</name>
    <dbReference type="NCBI Taxonomy" id="501010"/>
    <lineage>
        <taxon>Bacteria</taxon>
        <taxon>Bacillati</taxon>
        <taxon>Actinomycetota</taxon>
        <taxon>Actinomycetes</taxon>
        <taxon>Streptosporangiales</taxon>
        <taxon>Nocardiopsidaceae</taxon>
        <taxon>Nocardiopsis</taxon>
    </lineage>
</organism>